<dbReference type="InterPro" id="IPR013856">
    <property type="entry name" value="Peptidase_M4_domain"/>
</dbReference>
<feature type="compositionally biased region" description="Low complexity" evidence="7">
    <location>
        <begin position="40"/>
        <end position="69"/>
    </location>
</feature>
<keyword evidence="5" id="KW-0862">Zinc</keyword>
<feature type="compositionally biased region" description="Low complexity" evidence="7">
    <location>
        <begin position="147"/>
        <end position="165"/>
    </location>
</feature>
<dbReference type="Gene3D" id="3.10.170.10">
    <property type="match status" value="1"/>
</dbReference>
<evidence type="ECO:0000256" key="4">
    <source>
        <dbReference type="ARBA" id="ARBA00022801"/>
    </source>
</evidence>
<evidence type="ECO:0000256" key="5">
    <source>
        <dbReference type="ARBA" id="ARBA00022833"/>
    </source>
</evidence>
<feature type="domain" description="Peptidase M4" evidence="9">
    <location>
        <begin position="550"/>
        <end position="639"/>
    </location>
</feature>
<evidence type="ECO:0000256" key="3">
    <source>
        <dbReference type="ARBA" id="ARBA00022723"/>
    </source>
</evidence>
<evidence type="ECO:0000313" key="12">
    <source>
        <dbReference type="Proteomes" id="UP001635817"/>
    </source>
</evidence>
<evidence type="ECO:0000256" key="1">
    <source>
        <dbReference type="ARBA" id="ARBA00009388"/>
    </source>
</evidence>
<dbReference type="SUPFAM" id="SSF55486">
    <property type="entry name" value="Metalloproteases ('zincins'), catalytic domain"/>
    <property type="match status" value="1"/>
</dbReference>
<feature type="region of interest" description="Disordered" evidence="7">
    <location>
        <begin position="145"/>
        <end position="165"/>
    </location>
</feature>
<name>A0ABW9M139_9MYCO</name>
<feature type="signal peptide" evidence="8">
    <location>
        <begin position="1"/>
        <end position="38"/>
    </location>
</feature>
<dbReference type="Proteomes" id="UP001635817">
    <property type="component" value="Unassembled WGS sequence"/>
</dbReference>
<evidence type="ECO:0000259" key="9">
    <source>
        <dbReference type="Pfam" id="PF01447"/>
    </source>
</evidence>
<keyword evidence="2" id="KW-0645">Protease</keyword>
<keyword evidence="4" id="KW-0378">Hydrolase</keyword>
<dbReference type="PANTHER" id="PTHR33794">
    <property type="entry name" value="BACILLOLYSIN"/>
    <property type="match status" value="1"/>
</dbReference>
<sequence>MARHRRHRTSPWVHWIRVGAVAAVVGAAVGTGTAIASAAPSETADAGTHADGGPAATAPHGPATRPGPRQRQREARAAIADIVSRVHDRESRVRRTFEAAVAPRRSRADAAGTIERNVRTKMPKVRTIVAPRRLLSPTVPRPALTTAAAEPQASSPWAASSSAPDVPAFPSVRPLARVVADLPAPQTITRSVISPVWSRLGFAGTGTPSPAVPVSDLVASIWVAVREAGGQRTARTDTNQVVSAAPPSGATPSLDDVTGRPGVTASVGDDGAVRVISGTFTDTKVNDADGAAQVLNDMSGLIGAPAGFADPGNITVQQVDTASGYSRTIYRVHHSVDGIEVTGSDVVLVTDSDGKVTGLFNYYDARADAMVTTPDRRVDTETEAAAAALAAYAGTPNSPLYLLAAAPLVAAGVVNPELVIDATDDTAGPQLVWKVSIDPPDTDLTGAPTVDPGSTYYISAGGAEAGTVTRTTSNAQPLAIGSPTSTTAGDVLGNIRDIGITRLSLVIFDLDSLNDIERDISTYETAYLLVFVGPPLTPGIPVFRGLLGWDASAVSAHANMATVYDYYATQLGVTSFDDDGAAIVVSTDYNPHETLADYTDGYENAFWDSSGQQFAFGDSGDFEAAVDVVGHEYTHAVMEHQGGTLDYGESGALNEAYADIMGVLIEGKARDDEGRWLIGEDSSAGAIRSLADPESTPGYLSDYDDLYTGEADEGGEHYNSTIFSHAAYRMMTDERTADVTDQQWAELYYVSMTMLDDGAKFSDGRDAIVATAHDQGFSDDEIAAIEDAFDYVHIDAGGTVVSV</sequence>
<comment type="similarity">
    <text evidence="1">Belongs to the peptidase M4 family.</text>
</comment>
<dbReference type="PRINTS" id="PR00730">
    <property type="entry name" value="THERMOLYSIN"/>
</dbReference>
<evidence type="ECO:0000259" key="10">
    <source>
        <dbReference type="Pfam" id="PF02868"/>
    </source>
</evidence>
<keyword evidence="3" id="KW-0479">Metal-binding</keyword>
<dbReference type="InterPro" id="IPR050728">
    <property type="entry name" value="Zinc_Metalloprotease_M4"/>
</dbReference>
<evidence type="ECO:0000313" key="11">
    <source>
        <dbReference type="EMBL" id="MFN6553986.1"/>
    </source>
</evidence>
<evidence type="ECO:0000256" key="6">
    <source>
        <dbReference type="ARBA" id="ARBA00023049"/>
    </source>
</evidence>
<evidence type="ECO:0000256" key="2">
    <source>
        <dbReference type="ARBA" id="ARBA00022670"/>
    </source>
</evidence>
<keyword evidence="6" id="KW-0482">Metalloprotease</keyword>
<dbReference type="CDD" id="cd09597">
    <property type="entry name" value="M4_TLP"/>
    <property type="match status" value="1"/>
</dbReference>
<dbReference type="EMBL" id="JBKBDE010000011">
    <property type="protein sequence ID" value="MFN6553986.1"/>
    <property type="molecule type" value="Genomic_DNA"/>
</dbReference>
<dbReference type="Pfam" id="PF01447">
    <property type="entry name" value="Peptidase_M4"/>
    <property type="match status" value="1"/>
</dbReference>
<dbReference type="InterPro" id="IPR001570">
    <property type="entry name" value="Peptidase_M4_C_domain"/>
</dbReference>
<proteinExistence type="inferred from homology"/>
<dbReference type="Pfam" id="PF02868">
    <property type="entry name" value="Peptidase_M4_C"/>
    <property type="match status" value="1"/>
</dbReference>
<evidence type="ECO:0000256" key="7">
    <source>
        <dbReference type="SAM" id="MobiDB-lite"/>
    </source>
</evidence>
<feature type="chain" id="PRO_5046442357" evidence="8">
    <location>
        <begin position="39"/>
        <end position="803"/>
    </location>
</feature>
<reference evidence="11 12" key="1">
    <citation type="submission" date="2024-12" db="EMBL/GenBank/DDBJ databases">
        <title>The coexistence of Mycolicibacterium septicum and Mycolicibacterium nivoides in clinical samples.</title>
        <authorList>
            <person name="Wang C."/>
            <person name="Feng Y."/>
            <person name="Zong Z."/>
        </authorList>
    </citation>
    <scope>NUCLEOTIDE SEQUENCE [LARGE SCALE GENOMIC DNA]</scope>
    <source>
        <strain evidence="11 12">120310</strain>
    </source>
</reference>
<dbReference type="RefSeq" id="WP_409552179.1">
    <property type="nucleotide sequence ID" value="NZ_JBKBDE010000011.1"/>
</dbReference>
<accession>A0ABW9M139</accession>
<gene>
    <name evidence="11" type="ORF">ACK4CP_26600</name>
</gene>
<dbReference type="Gene3D" id="1.10.390.10">
    <property type="entry name" value="Neutral Protease Domain 2"/>
    <property type="match status" value="1"/>
</dbReference>
<comment type="caution">
    <text evidence="11">The sequence shown here is derived from an EMBL/GenBank/DDBJ whole genome shotgun (WGS) entry which is preliminary data.</text>
</comment>
<organism evidence="11 12">
    <name type="scientific">Mycolicibacterium septicum</name>
    <dbReference type="NCBI Taxonomy" id="98668"/>
    <lineage>
        <taxon>Bacteria</taxon>
        <taxon>Bacillati</taxon>
        <taxon>Actinomycetota</taxon>
        <taxon>Actinomycetes</taxon>
        <taxon>Mycobacteriales</taxon>
        <taxon>Mycobacteriaceae</taxon>
        <taxon>Mycolicibacterium</taxon>
    </lineage>
</organism>
<protein>
    <submittedName>
        <fullName evidence="11">M4 family metallopeptidase</fullName>
    </submittedName>
</protein>
<dbReference type="InterPro" id="IPR027268">
    <property type="entry name" value="Peptidase_M4/M1_CTD_sf"/>
</dbReference>
<keyword evidence="12" id="KW-1185">Reference proteome</keyword>
<feature type="region of interest" description="Disordered" evidence="7">
    <location>
        <begin position="40"/>
        <end position="74"/>
    </location>
</feature>
<evidence type="ECO:0000256" key="8">
    <source>
        <dbReference type="SAM" id="SignalP"/>
    </source>
</evidence>
<feature type="domain" description="Peptidase M4 C-terminal" evidence="10">
    <location>
        <begin position="648"/>
        <end position="794"/>
    </location>
</feature>
<dbReference type="PANTHER" id="PTHR33794:SF1">
    <property type="entry name" value="BACILLOLYSIN"/>
    <property type="match status" value="1"/>
</dbReference>
<feature type="region of interest" description="Disordered" evidence="7">
    <location>
        <begin position="241"/>
        <end position="260"/>
    </location>
</feature>
<dbReference type="InterPro" id="IPR023612">
    <property type="entry name" value="Peptidase_M4"/>
</dbReference>
<keyword evidence="8" id="KW-0732">Signal</keyword>